<dbReference type="Gene3D" id="3.30.2090.10">
    <property type="entry name" value="Multidrug efflux transporter AcrB TolC docking domain, DN and DC subdomains"/>
    <property type="match status" value="2"/>
</dbReference>
<feature type="transmembrane region" description="Helical" evidence="1">
    <location>
        <begin position="979"/>
        <end position="1001"/>
    </location>
</feature>
<dbReference type="SUPFAM" id="SSF82866">
    <property type="entry name" value="Multidrug efflux transporter AcrB transmembrane domain"/>
    <property type="match status" value="2"/>
</dbReference>
<dbReference type="OrthoDB" id="5287122at2"/>
<organism evidence="3 4">
    <name type="scientific">Aliidiomarina taiwanensis</name>
    <dbReference type="NCBI Taxonomy" id="946228"/>
    <lineage>
        <taxon>Bacteria</taxon>
        <taxon>Pseudomonadati</taxon>
        <taxon>Pseudomonadota</taxon>
        <taxon>Gammaproteobacteria</taxon>
        <taxon>Alteromonadales</taxon>
        <taxon>Idiomarinaceae</taxon>
        <taxon>Aliidiomarina</taxon>
    </lineage>
</organism>
<dbReference type="InterPro" id="IPR001036">
    <property type="entry name" value="Acrflvin-R"/>
</dbReference>
<evidence type="ECO:0000256" key="1">
    <source>
        <dbReference type="SAM" id="Phobius"/>
    </source>
</evidence>
<dbReference type="Gene3D" id="3.30.70.1440">
    <property type="entry name" value="Multidrug efflux transporter AcrB pore domain"/>
    <property type="match status" value="1"/>
</dbReference>
<gene>
    <name evidence="3" type="ORF">CWE15_01945</name>
</gene>
<evidence type="ECO:0000259" key="2">
    <source>
        <dbReference type="PROSITE" id="PS50156"/>
    </source>
</evidence>
<dbReference type="PANTHER" id="PTHR32063">
    <property type="match status" value="1"/>
</dbReference>
<accession>A0A432X998</accession>
<protein>
    <submittedName>
        <fullName evidence="3">AcrB/AcrD/AcrF family protein</fullName>
    </submittedName>
</protein>
<feature type="transmembrane region" description="Helical" evidence="1">
    <location>
        <begin position="950"/>
        <end position="967"/>
    </location>
</feature>
<dbReference type="GO" id="GO:0005886">
    <property type="term" value="C:plasma membrane"/>
    <property type="evidence" value="ECO:0007669"/>
    <property type="project" value="TreeGrafter"/>
</dbReference>
<dbReference type="EMBL" id="PIPQ01000001">
    <property type="protein sequence ID" value="RUO43968.1"/>
    <property type="molecule type" value="Genomic_DNA"/>
</dbReference>
<feature type="transmembrane region" description="Helical" evidence="1">
    <location>
        <begin position="369"/>
        <end position="389"/>
    </location>
</feature>
<dbReference type="Pfam" id="PF00873">
    <property type="entry name" value="ACR_tran"/>
    <property type="match status" value="1"/>
</dbReference>
<feature type="transmembrane region" description="Helical" evidence="1">
    <location>
        <begin position="876"/>
        <end position="896"/>
    </location>
</feature>
<feature type="transmembrane region" description="Helical" evidence="1">
    <location>
        <begin position="343"/>
        <end position="362"/>
    </location>
</feature>
<feature type="transmembrane region" description="Helical" evidence="1">
    <location>
        <begin position="477"/>
        <end position="501"/>
    </location>
</feature>
<dbReference type="Proteomes" id="UP000286976">
    <property type="component" value="Unassembled WGS sequence"/>
</dbReference>
<keyword evidence="1" id="KW-0472">Membrane</keyword>
<dbReference type="PROSITE" id="PS50156">
    <property type="entry name" value="SSD"/>
    <property type="match status" value="1"/>
</dbReference>
<feature type="transmembrane region" description="Helical" evidence="1">
    <location>
        <begin position="902"/>
        <end position="923"/>
    </location>
</feature>
<evidence type="ECO:0000313" key="4">
    <source>
        <dbReference type="Proteomes" id="UP000286976"/>
    </source>
</evidence>
<dbReference type="Gene3D" id="1.20.1640.10">
    <property type="entry name" value="Multidrug efflux transporter AcrB transmembrane domain"/>
    <property type="match status" value="2"/>
</dbReference>
<keyword evidence="1" id="KW-0812">Transmembrane</keyword>
<dbReference type="PANTHER" id="PTHR32063:SF73">
    <property type="entry name" value="RND SUPERFAMILY EFFLUX PUMP PERMEASE COMPONENT 1"/>
    <property type="match status" value="1"/>
</dbReference>
<feature type="transmembrane region" description="Helical" evidence="1">
    <location>
        <begin position="850"/>
        <end position="869"/>
    </location>
</feature>
<evidence type="ECO:0000313" key="3">
    <source>
        <dbReference type="EMBL" id="RUO43968.1"/>
    </source>
</evidence>
<feature type="transmembrane region" description="Helical" evidence="1">
    <location>
        <begin position="21"/>
        <end position="41"/>
    </location>
</feature>
<dbReference type="InterPro" id="IPR027463">
    <property type="entry name" value="AcrB_DN_DC_subdom"/>
</dbReference>
<dbReference type="RefSeq" id="WP_126756363.1">
    <property type="nucleotide sequence ID" value="NZ_PIPQ01000001.1"/>
</dbReference>
<dbReference type="AlphaFoldDB" id="A0A432X998"/>
<comment type="caution">
    <text evidence="3">The sequence shown here is derived from an EMBL/GenBank/DDBJ whole genome shotgun (WGS) entry which is preliminary data.</text>
</comment>
<dbReference type="Gene3D" id="3.30.70.1320">
    <property type="entry name" value="Multidrug efflux transporter AcrB pore domain like"/>
    <property type="match status" value="1"/>
</dbReference>
<dbReference type="SUPFAM" id="SSF82693">
    <property type="entry name" value="Multidrug efflux transporter AcrB pore domain, PN1, PN2, PC1 and PC2 subdomains"/>
    <property type="match status" value="2"/>
</dbReference>
<dbReference type="SUPFAM" id="SSF82714">
    <property type="entry name" value="Multidrug efflux transporter AcrB TolC docking domain, DN and DC subdomains"/>
    <property type="match status" value="2"/>
</dbReference>
<sequence length="1028" mass="114751">MSNLQHSHDAPKYSAPFARFALRRPVTIWMMFCAMLVLGLASSKLLPLEKFPGIDIPQLVVSAPYPNATPAEVERLIVRPLEEALATVSGIKEIRSSSRSNEGVVVLMFDWEEDIGSRSIEIREQVESIRHTLPSDLERIYVMHFNTDDMPVLQIRISSERDLKMSWDLLNKQLKQPLERAEGVSKVDLYGVDPREIMIRLNPEAIIASGLSDRDVLNTLRTANFTLSAGYMETDRARVRLVASDEFRNLADIETLPITPYLTIADVAEVSYELPRRRDGRHFNQRYAIGLSIFKDSSANLVEVARNVVSIIEEAAQTPEFNDIELMMMDNLAESVTDSLRDLLLAGLIGAFLSVTVLYLFLREWRLTLVIVLSVPAAICLTLGAMYLLGYSLNVLSMMGLMLAVGMLIDNAVVVSESVRQEQELAIAENKPINETTVELGAARVSLAIIAGTLTTAIVFLPNIFGKKEMMTVFLEHVAIAICISLLASLLIAQTLIPLLLSKLKVTTKKKVKASSRVKQTYLRSLRWSHHHPRTTTFFVLLLLASTALPFSQLGSNGSDTAFNDRLYMNYNLKGQYALEEVEAEVTRLENYLYAHEDEFELENVYSYYTTNFASSTLLLKPKRQLSVPEIQERIRSNMPALARSNVQFGFQGGDNEGVQITLSGRSTDRLQELARDIIPLLSRIEGLTDVQTDTGEAGDEMQMHISRTQAERYGLTTQALASQVSTALRGSNLRSFRHNPEGDVRIRAAYPEPYELDFNLLQNVVVARDDSALIRLDQVAQFERQPNLSQIRRFNRQTAIRINANLHDMDLSEARKALEQTLNKIELPPGYNWSLDGGFRQQQEQNKAMAVNMLLALCLVYMVMAALFESLLLPTAVIGSLILAITGGFWGLWLTGNSIELMAMIGMLILMGVVVNNGIVLVDQVNQLREEGFGIEEAIIEGTSRRLRPILMTVATTMLGLLPLALGSTQVGGDGPSYSPMAITIISGLLFSTVTSLYFVPHAYSRLLHWHSHWVSVAQRSNKKAIV</sequence>
<keyword evidence="1" id="KW-1133">Transmembrane helix</keyword>
<dbReference type="Gene3D" id="3.30.70.1430">
    <property type="entry name" value="Multidrug efflux transporter AcrB pore domain"/>
    <property type="match status" value="2"/>
</dbReference>
<proteinExistence type="predicted"/>
<dbReference type="InterPro" id="IPR000731">
    <property type="entry name" value="SSD"/>
</dbReference>
<reference evidence="3 4" key="1">
    <citation type="journal article" date="2011" name="Front. Microbiol.">
        <title>Genomic signatures of strain selection and enhancement in Bacillus atrophaeus var. globigii, a historical biowarfare simulant.</title>
        <authorList>
            <person name="Gibbons H.S."/>
            <person name="Broomall S.M."/>
            <person name="McNew L.A."/>
            <person name="Daligault H."/>
            <person name="Chapman C."/>
            <person name="Bruce D."/>
            <person name="Karavis M."/>
            <person name="Krepps M."/>
            <person name="McGregor P.A."/>
            <person name="Hong C."/>
            <person name="Park K.H."/>
            <person name="Akmal A."/>
            <person name="Feldman A."/>
            <person name="Lin J.S."/>
            <person name="Chang W.E."/>
            <person name="Higgs B.W."/>
            <person name="Demirev P."/>
            <person name="Lindquist J."/>
            <person name="Liem A."/>
            <person name="Fochler E."/>
            <person name="Read T.D."/>
            <person name="Tapia R."/>
            <person name="Johnson S."/>
            <person name="Bishop-Lilly K.A."/>
            <person name="Detter C."/>
            <person name="Han C."/>
            <person name="Sozhamannan S."/>
            <person name="Rosenzweig C.N."/>
            <person name="Skowronski E.W."/>
        </authorList>
    </citation>
    <scope>NUCLEOTIDE SEQUENCE [LARGE SCALE GENOMIC DNA]</scope>
    <source>
        <strain evidence="3 4">AIT1</strain>
    </source>
</reference>
<feature type="domain" description="SSD" evidence="2">
    <location>
        <begin position="364"/>
        <end position="499"/>
    </location>
</feature>
<dbReference type="GO" id="GO:0042910">
    <property type="term" value="F:xenobiotic transmembrane transporter activity"/>
    <property type="evidence" value="ECO:0007669"/>
    <property type="project" value="TreeGrafter"/>
</dbReference>
<feature type="transmembrane region" description="Helical" evidence="1">
    <location>
        <begin position="445"/>
        <end position="465"/>
    </location>
</feature>
<name>A0A432X998_9GAMM</name>
<keyword evidence="4" id="KW-1185">Reference proteome</keyword>
<dbReference type="PRINTS" id="PR00702">
    <property type="entry name" value="ACRIFLAVINRP"/>
</dbReference>